<accession>A0A9P5CC02</accession>
<proteinExistence type="inferred from homology"/>
<evidence type="ECO:0000256" key="1">
    <source>
        <dbReference type="ARBA" id="ARBA00001970"/>
    </source>
</evidence>
<evidence type="ECO:0000256" key="7">
    <source>
        <dbReference type="ARBA" id="ARBA00023004"/>
    </source>
</evidence>
<dbReference type="EMBL" id="QLNT01000010">
    <property type="protein sequence ID" value="KAF3071745.1"/>
    <property type="molecule type" value="Genomic_DNA"/>
</dbReference>
<evidence type="ECO:0000313" key="13">
    <source>
        <dbReference type="EMBL" id="KAF3071745.1"/>
    </source>
</evidence>
<feature type="transmembrane region" description="Helical" evidence="12">
    <location>
        <begin position="403"/>
        <end position="422"/>
    </location>
</feature>
<comment type="catalytic activity">
    <reaction evidence="11">
        <text>Fe(II)-heme o + 2 A + H2O = Fe(II)-heme a + 2 AH2</text>
        <dbReference type="Rhea" id="RHEA:63388"/>
        <dbReference type="ChEBI" id="CHEBI:13193"/>
        <dbReference type="ChEBI" id="CHEBI:15377"/>
        <dbReference type="ChEBI" id="CHEBI:17499"/>
        <dbReference type="ChEBI" id="CHEBI:60530"/>
        <dbReference type="ChEBI" id="CHEBI:61715"/>
        <dbReference type="EC" id="1.17.99.9"/>
    </reaction>
    <physiologicalReaction direction="left-to-right" evidence="11">
        <dbReference type="Rhea" id="RHEA:63389"/>
    </physiologicalReaction>
</comment>
<feature type="transmembrane region" description="Helical" evidence="12">
    <location>
        <begin position="199"/>
        <end position="217"/>
    </location>
</feature>
<feature type="transmembrane region" description="Helical" evidence="12">
    <location>
        <begin position="428"/>
        <end position="448"/>
    </location>
</feature>
<keyword evidence="7" id="KW-0408">Iron</keyword>
<comment type="cofactor">
    <cofactor evidence="1">
        <name>heme b</name>
        <dbReference type="ChEBI" id="CHEBI:60344"/>
    </cofactor>
</comment>
<dbReference type="GO" id="GO:0006784">
    <property type="term" value="P:heme A biosynthetic process"/>
    <property type="evidence" value="ECO:0007669"/>
    <property type="project" value="InterPro"/>
</dbReference>
<dbReference type="GO" id="GO:0120547">
    <property type="term" value="F:heme A synthase activity"/>
    <property type="evidence" value="ECO:0007669"/>
    <property type="project" value="UniProtKB-EC"/>
</dbReference>
<evidence type="ECO:0000256" key="6">
    <source>
        <dbReference type="ARBA" id="ARBA00023002"/>
    </source>
</evidence>
<dbReference type="GO" id="GO:0005743">
    <property type="term" value="C:mitochondrial inner membrane"/>
    <property type="evidence" value="ECO:0007669"/>
    <property type="project" value="TreeGrafter"/>
</dbReference>
<feature type="transmembrane region" description="Helical" evidence="12">
    <location>
        <begin position="292"/>
        <end position="318"/>
    </location>
</feature>
<evidence type="ECO:0000256" key="5">
    <source>
        <dbReference type="ARBA" id="ARBA00022989"/>
    </source>
</evidence>
<evidence type="ECO:0000256" key="9">
    <source>
        <dbReference type="ARBA" id="ARBA00023136"/>
    </source>
</evidence>
<feature type="transmembrane region" description="Helical" evidence="12">
    <location>
        <begin position="169"/>
        <end position="187"/>
    </location>
</feature>
<evidence type="ECO:0000256" key="8">
    <source>
        <dbReference type="ARBA" id="ARBA00023133"/>
    </source>
</evidence>
<evidence type="ECO:0000256" key="2">
    <source>
        <dbReference type="ARBA" id="ARBA00004141"/>
    </source>
</evidence>
<keyword evidence="4" id="KW-0479">Metal-binding</keyword>
<dbReference type="InterPro" id="IPR023754">
    <property type="entry name" value="HemeA_Synthase_type2"/>
</dbReference>
<evidence type="ECO:0000256" key="4">
    <source>
        <dbReference type="ARBA" id="ARBA00022723"/>
    </source>
</evidence>
<name>A0A9P5CC02_9HYPO</name>
<dbReference type="Proteomes" id="UP000801864">
    <property type="component" value="Unassembled WGS sequence"/>
</dbReference>
<comment type="pathway">
    <text evidence="10">Porphyrin-containing compound metabolism; heme A biosynthesis; heme A from heme O: step 1/1.</text>
</comment>
<keyword evidence="9 12" id="KW-0472">Membrane</keyword>
<protein>
    <submittedName>
        <fullName evidence="13">Cytochrome c oxidase assembly protein COX15</fullName>
    </submittedName>
</protein>
<reference evidence="13 14" key="1">
    <citation type="submission" date="2018-06" db="EMBL/GenBank/DDBJ databases">
        <title>Genome analysis of cellulolytic fungus Trichoderma lentiforme CFAM-422.</title>
        <authorList>
            <person name="Steindorff A.S."/>
            <person name="Formighieri E.F."/>
            <person name="Midorikawa G.E.O."/>
            <person name="Tamietti M.S."/>
            <person name="Ramos E.Z."/>
            <person name="Silva A.S."/>
            <person name="Bon E.P.S."/>
            <person name="Mendes T.D."/>
            <person name="Damaso M.C.T."/>
            <person name="Favaro L.C.L."/>
        </authorList>
    </citation>
    <scope>NUCLEOTIDE SEQUENCE [LARGE SCALE GENOMIC DNA]</scope>
    <source>
        <strain evidence="13 14">CFAM-422</strain>
    </source>
</reference>
<dbReference type="GO" id="GO:0046872">
    <property type="term" value="F:metal ion binding"/>
    <property type="evidence" value="ECO:0007669"/>
    <property type="project" value="UniProtKB-KW"/>
</dbReference>
<keyword evidence="3 12" id="KW-0812">Transmembrane</keyword>
<dbReference type="AlphaFoldDB" id="A0A9P5CC02"/>
<keyword evidence="5 12" id="KW-1133">Transmembrane helix</keyword>
<dbReference type="InterPro" id="IPR003780">
    <property type="entry name" value="COX15/CtaA_fam"/>
</dbReference>
<dbReference type="PANTHER" id="PTHR23289:SF2">
    <property type="entry name" value="CYTOCHROME C OXIDASE ASSEMBLY PROTEIN COX15 HOMOLOG"/>
    <property type="match status" value="1"/>
</dbReference>
<dbReference type="PANTHER" id="PTHR23289">
    <property type="entry name" value="CYTOCHROME C OXIDASE ASSEMBLY PROTEIN COX15"/>
    <property type="match status" value="1"/>
</dbReference>
<sequence>MAVFAAGIRRAALQMPSRFFVCNQCLRQAPRRSPSTILNIVRSRGYADAKPLESLATQNASAVASQVQAKASKAFPKKTTSKAVAYWLIGSAASCFGIVVWGGLTRLTESGLSITEWRPVTGSLPPMSLADWESEFEKYRASPEFQLLNPHMTLEEFKKIYFMEWTHRLWGRFIGMSFVLPSLYFVARRRVSPRMAVNLLGISSLIGFQGFIGWWMVKSGLKDDLFAPGSHPRVSQYRLTTHLATAFVCYSWMLMSGLTILRTRRLLADPAAASAVINAIKNPALKTFRRSVLGVTGLVFLTAMSGGLVAGLDAGLIYNEFPKMGLGFTPPKSELWDKFYSRKEDGSDLWWRNMLENPSTVQLDHRIMAITTFCTILALFAYARTGKVAAALPKNAKKGTTGLVHLVTMQAALGISTLIYMVPTHLAATHQAGSLAVLTGALVLAHRLHIPKSTVRMIEKKLKQVKP</sequence>
<dbReference type="HAMAP" id="MF_01665">
    <property type="entry name" value="HemeA_synth_type2"/>
    <property type="match status" value="1"/>
</dbReference>
<dbReference type="GO" id="GO:0016653">
    <property type="term" value="F:oxidoreductase activity, acting on NAD(P)H, heme protein as acceptor"/>
    <property type="evidence" value="ECO:0007669"/>
    <property type="project" value="TreeGrafter"/>
</dbReference>
<evidence type="ECO:0000256" key="10">
    <source>
        <dbReference type="ARBA" id="ARBA00044501"/>
    </source>
</evidence>
<gene>
    <name evidence="13" type="ORF">CFAM422_006433</name>
</gene>
<dbReference type="Pfam" id="PF02628">
    <property type="entry name" value="COX15-CtaA"/>
    <property type="match status" value="1"/>
</dbReference>
<evidence type="ECO:0000256" key="3">
    <source>
        <dbReference type="ARBA" id="ARBA00022692"/>
    </source>
</evidence>
<organism evidence="13 14">
    <name type="scientific">Trichoderma lentiforme</name>
    <dbReference type="NCBI Taxonomy" id="1567552"/>
    <lineage>
        <taxon>Eukaryota</taxon>
        <taxon>Fungi</taxon>
        <taxon>Dikarya</taxon>
        <taxon>Ascomycota</taxon>
        <taxon>Pezizomycotina</taxon>
        <taxon>Sordariomycetes</taxon>
        <taxon>Hypocreomycetidae</taxon>
        <taxon>Hypocreales</taxon>
        <taxon>Hypocreaceae</taxon>
        <taxon>Trichoderma</taxon>
    </lineage>
</organism>
<feature type="transmembrane region" description="Helical" evidence="12">
    <location>
        <begin position="83"/>
        <end position="104"/>
    </location>
</feature>
<feature type="transmembrane region" description="Helical" evidence="12">
    <location>
        <begin position="365"/>
        <end position="383"/>
    </location>
</feature>
<keyword evidence="8" id="KW-0350">Heme biosynthesis</keyword>
<keyword evidence="6" id="KW-0560">Oxidoreductase</keyword>
<keyword evidence="14" id="KW-1185">Reference proteome</keyword>
<comment type="subcellular location">
    <subcellularLocation>
        <location evidence="2">Membrane</location>
        <topology evidence="2">Multi-pass membrane protein</topology>
    </subcellularLocation>
</comment>
<evidence type="ECO:0000256" key="11">
    <source>
        <dbReference type="ARBA" id="ARBA00048044"/>
    </source>
</evidence>
<evidence type="ECO:0000313" key="14">
    <source>
        <dbReference type="Proteomes" id="UP000801864"/>
    </source>
</evidence>
<feature type="transmembrane region" description="Helical" evidence="12">
    <location>
        <begin position="237"/>
        <end position="255"/>
    </location>
</feature>
<comment type="caution">
    <text evidence="13">The sequence shown here is derived from an EMBL/GenBank/DDBJ whole genome shotgun (WGS) entry which is preliminary data.</text>
</comment>
<evidence type="ECO:0000256" key="12">
    <source>
        <dbReference type="SAM" id="Phobius"/>
    </source>
</evidence>